<evidence type="ECO:0000259" key="2">
    <source>
        <dbReference type="Pfam" id="PF20441"/>
    </source>
</evidence>
<gene>
    <name evidence="3" type="ORF">ICN82_04560</name>
</gene>
<name>A0A8J6YWE1_9RHOB</name>
<comment type="caution">
    <text evidence="3">The sequence shown here is derived from an EMBL/GenBank/DDBJ whole genome shotgun (WGS) entry which is preliminary data.</text>
</comment>
<dbReference type="Proteomes" id="UP000609121">
    <property type="component" value="Unassembled WGS sequence"/>
</dbReference>
<dbReference type="InterPro" id="IPR027417">
    <property type="entry name" value="P-loop_NTPase"/>
</dbReference>
<dbReference type="AlphaFoldDB" id="A0A8J6YWE1"/>
<keyword evidence="4" id="KW-1185">Reference proteome</keyword>
<dbReference type="EMBL" id="JACVXA010000009">
    <property type="protein sequence ID" value="MBE3637474.1"/>
    <property type="molecule type" value="Genomic_DNA"/>
</dbReference>
<dbReference type="Pfam" id="PF03354">
    <property type="entry name" value="TerL_ATPase"/>
    <property type="match status" value="1"/>
</dbReference>
<dbReference type="PANTHER" id="PTHR41287:SF1">
    <property type="entry name" value="PROTEIN YMFN"/>
    <property type="match status" value="1"/>
</dbReference>
<dbReference type="Pfam" id="PF20441">
    <property type="entry name" value="TerL_nuclease"/>
    <property type="match status" value="1"/>
</dbReference>
<dbReference type="InterPro" id="IPR046461">
    <property type="entry name" value="TerL_ATPase"/>
</dbReference>
<dbReference type="GO" id="GO:0004519">
    <property type="term" value="F:endonuclease activity"/>
    <property type="evidence" value="ECO:0007669"/>
    <property type="project" value="InterPro"/>
</dbReference>
<accession>A0A8J6YWE1</accession>
<protein>
    <submittedName>
        <fullName evidence="3">Terminase large subunit</fullName>
    </submittedName>
</protein>
<reference evidence="3" key="1">
    <citation type="submission" date="2020-09" db="EMBL/GenBank/DDBJ databases">
        <title>A novel bacterium of genus Mangrovicoccus, isolated from South China Sea.</title>
        <authorList>
            <person name="Huang H."/>
            <person name="Mo K."/>
            <person name="Hu Y."/>
        </authorList>
    </citation>
    <scope>NUCLEOTIDE SEQUENCE</scope>
    <source>
        <strain evidence="3">HB182678</strain>
    </source>
</reference>
<evidence type="ECO:0000259" key="1">
    <source>
        <dbReference type="Pfam" id="PF03354"/>
    </source>
</evidence>
<proteinExistence type="predicted"/>
<feature type="domain" description="Terminase large subunit-like endonuclease" evidence="2">
    <location>
        <begin position="266"/>
        <end position="545"/>
    </location>
</feature>
<organism evidence="3 4">
    <name type="scientific">Mangrovicoccus algicola</name>
    <dbReference type="NCBI Taxonomy" id="2771008"/>
    <lineage>
        <taxon>Bacteria</taxon>
        <taxon>Pseudomonadati</taxon>
        <taxon>Pseudomonadota</taxon>
        <taxon>Alphaproteobacteria</taxon>
        <taxon>Rhodobacterales</taxon>
        <taxon>Paracoccaceae</taxon>
        <taxon>Mangrovicoccus</taxon>
    </lineage>
</organism>
<sequence>MMAPAWTTACPDWETRVVAGGSLVPFAPLYPQEAEAALEVFKGLRIVDVPGRPTFGEACEPWVFDFVAAIFGAYDAEEAKRRITEFFLLISKKNSKSTIAAGIMVTALIRNWRHSAELLILAPTIEAANNCFKPAADMVSEDPELGDPETGLLQVVDHQRLIKHRVTRATLKVVSADDKTVGGKKAAFILVDELWLFGKQARADAMLREATGGMVSRPEGFVIYLSTQSDEPPAGVFKDKLDYARDVRDGRIEDPQFLPVIYEFPKAMVEAQAYMEPAHFRVTNPNIGRSVMADWLVREMRKEMAKGPETRNVFLAKHLNVEIGMNLRANRWPGAEYWAKKADPALCMQTVLDRSEAIVIGIDGGGLDDLFGLAMLGREAATRDWLAWCHAWAHRGVLERRQSIAPKLLGFEKEESLTFVDDKLEDLSAIIEIVSVVKDCGLLAAVAVDPAGLGELVDAMAGIGVTQENGTLIGVGQGYAMMNAIKTAERRLVNGTLRHDGSEMMAWCVGNLKIEPTATAIRASKQTAGDAKIDPVMALFDAVTVMSRNPVAVNTGANRDSYFAALGAA</sequence>
<evidence type="ECO:0000313" key="4">
    <source>
        <dbReference type="Proteomes" id="UP000609121"/>
    </source>
</evidence>
<dbReference type="Gene3D" id="3.40.50.300">
    <property type="entry name" value="P-loop containing nucleotide triphosphate hydrolases"/>
    <property type="match status" value="1"/>
</dbReference>
<feature type="domain" description="Terminase large subunit-like ATPase" evidence="1">
    <location>
        <begin position="67"/>
        <end position="243"/>
    </location>
</feature>
<dbReference type="InterPro" id="IPR046462">
    <property type="entry name" value="TerL_nuclease"/>
</dbReference>
<dbReference type="InterPro" id="IPR005021">
    <property type="entry name" value="Terminase_largesu-like"/>
</dbReference>
<evidence type="ECO:0000313" key="3">
    <source>
        <dbReference type="EMBL" id="MBE3637474.1"/>
    </source>
</evidence>
<dbReference type="PANTHER" id="PTHR41287">
    <property type="match status" value="1"/>
</dbReference>